<sequence length="101" mass="11551">MRSSLSNGKDRGKTKRLHRNTVDCTAHLTPQKNSKQPKEECQQTATINLLEVPVLYNCEKFRDNLLGKHRVVRNLYNSFANCLDLSTSRNPETLYSSNISI</sequence>
<keyword evidence="3" id="KW-1185">Reference proteome</keyword>
<proteinExistence type="predicted"/>
<feature type="region of interest" description="Disordered" evidence="1">
    <location>
        <begin position="1"/>
        <end position="39"/>
    </location>
</feature>
<dbReference type="Proteomes" id="UP000249390">
    <property type="component" value="Unassembled WGS sequence"/>
</dbReference>
<dbReference type="EMBL" id="NQVE01000009">
    <property type="protein sequence ID" value="RAL54261.1"/>
    <property type="molecule type" value="Genomic_DNA"/>
</dbReference>
<organism evidence="2 3">
    <name type="scientific">Cuscuta australis</name>
    <dbReference type="NCBI Taxonomy" id="267555"/>
    <lineage>
        <taxon>Eukaryota</taxon>
        <taxon>Viridiplantae</taxon>
        <taxon>Streptophyta</taxon>
        <taxon>Embryophyta</taxon>
        <taxon>Tracheophyta</taxon>
        <taxon>Spermatophyta</taxon>
        <taxon>Magnoliopsida</taxon>
        <taxon>eudicotyledons</taxon>
        <taxon>Gunneridae</taxon>
        <taxon>Pentapetalae</taxon>
        <taxon>asterids</taxon>
        <taxon>lamiids</taxon>
        <taxon>Solanales</taxon>
        <taxon>Convolvulaceae</taxon>
        <taxon>Cuscuteae</taxon>
        <taxon>Cuscuta</taxon>
        <taxon>Cuscuta subgen. Grammica</taxon>
        <taxon>Cuscuta sect. Cleistogrammica</taxon>
    </lineage>
</organism>
<dbReference type="AlphaFoldDB" id="A0A328ECM3"/>
<reference evidence="2 3" key="1">
    <citation type="submission" date="2018-06" db="EMBL/GenBank/DDBJ databases">
        <title>The Genome of Cuscuta australis (Dodder) Provides Insight into the Evolution of Plant Parasitism.</title>
        <authorList>
            <person name="Liu H."/>
        </authorList>
    </citation>
    <scope>NUCLEOTIDE SEQUENCE [LARGE SCALE GENOMIC DNA]</scope>
    <source>
        <strain evidence="3">cv. Yunnan</strain>
        <tissue evidence="2">Vines</tissue>
    </source>
</reference>
<accession>A0A328ECM3</accession>
<comment type="caution">
    <text evidence="2">The sequence shown here is derived from an EMBL/GenBank/DDBJ whole genome shotgun (WGS) entry which is preliminary data.</text>
</comment>
<evidence type="ECO:0000313" key="2">
    <source>
        <dbReference type="EMBL" id="RAL54261.1"/>
    </source>
</evidence>
<protein>
    <submittedName>
        <fullName evidence="2">Uncharacterized protein</fullName>
    </submittedName>
</protein>
<evidence type="ECO:0000313" key="3">
    <source>
        <dbReference type="Proteomes" id="UP000249390"/>
    </source>
</evidence>
<evidence type="ECO:0000256" key="1">
    <source>
        <dbReference type="SAM" id="MobiDB-lite"/>
    </source>
</evidence>
<name>A0A328ECM3_9ASTE</name>
<gene>
    <name evidence="2" type="ORF">DM860_001389</name>
</gene>